<feature type="transmembrane region" description="Helical" evidence="9">
    <location>
        <begin position="215"/>
        <end position="236"/>
    </location>
</feature>
<evidence type="ECO:0000313" key="12">
    <source>
        <dbReference type="Proteomes" id="UP001519924"/>
    </source>
</evidence>
<comment type="subcellular location">
    <subcellularLocation>
        <location evidence="1 9">Cell membrane</location>
        <topology evidence="1 9">Multi-pass membrane protein</topology>
    </subcellularLocation>
</comment>
<feature type="transmembrane region" description="Helical" evidence="9">
    <location>
        <begin position="176"/>
        <end position="203"/>
    </location>
</feature>
<dbReference type="Proteomes" id="UP001519924">
    <property type="component" value="Unassembled WGS sequence"/>
</dbReference>
<dbReference type="SUPFAM" id="SSF56317">
    <property type="entry name" value="Carbon-nitrogen hydrolase"/>
    <property type="match status" value="1"/>
</dbReference>
<feature type="domain" description="CN hydrolase" evidence="10">
    <location>
        <begin position="250"/>
        <end position="499"/>
    </location>
</feature>
<evidence type="ECO:0000256" key="3">
    <source>
        <dbReference type="ARBA" id="ARBA00022475"/>
    </source>
</evidence>
<comment type="function">
    <text evidence="9">Catalyzes the phospholipid dependent N-acylation of the N-terminal cysteine of apolipoprotein, the last step in lipoprotein maturation.</text>
</comment>
<evidence type="ECO:0000256" key="7">
    <source>
        <dbReference type="ARBA" id="ARBA00023136"/>
    </source>
</evidence>
<evidence type="ECO:0000256" key="1">
    <source>
        <dbReference type="ARBA" id="ARBA00004651"/>
    </source>
</evidence>
<dbReference type="PROSITE" id="PS50263">
    <property type="entry name" value="CN_HYDROLASE"/>
    <property type="match status" value="1"/>
</dbReference>
<keyword evidence="3 9" id="KW-1003">Cell membrane</keyword>
<evidence type="ECO:0000256" key="4">
    <source>
        <dbReference type="ARBA" id="ARBA00022679"/>
    </source>
</evidence>
<feature type="transmembrane region" description="Helical" evidence="9">
    <location>
        <begin position="36"/>
        <end position="52"/>
    </location>
</feature>
<dbReference type="PANTHER" id="PTHR38686:SF1">
    <property type="entry name" value="APOLIPOPROTEIN N-ACYLTRANSFERASE"/>
    <property type="match status" value="1"/>
</dbReference>
<evidence type="ECO:0000256" key="8">
    <source>
        <dbReference type="ARBA" id="ARBA00023315"/>
    </source>
</evidence>
<accession>A0ABS7F4U5</accession>
<comment type="catalytic activity">
    <reaction evidence="9">
        <text>N-terminal S-1,2-diacyl-sn-glyceryl-L-cysteinyl-[lipoprotein] + a glycerophospholipid = N-acyl-S-1,2-diacyl-sn-glyceryl-L-cysteinyl-[lipoprotein] + a 2-acyl-sn-glycero-3-phospholipid + H(+)</text>
        <dbReference type="Rhea" id="RHEA:48228"/>
        <dbReference type="Rhea" id="RHEA-COMP:14681"/>
        <dbReference type="Rhea" id="RHEA-COMP:14684"/>
        <dbReference type="ChEBI" id="CHEBI:15378"/>
        <dbReference type="ChEBI" id="CHEBI:136912"/>
        <dbReference type="ChEBI" id="CHEBI:140656"/>
        <dbReference type="ChEBI" id="CHEBI:140657"/>
        <dbReference type="ChEBI" id="CHEBI:140660"/>
        <dbReference type="EC" id="2.3.1.269"/>
    </reaction>
</comment>
<dbReference type="InterPro" id="IPR036526">
    <property type="entry name" value="C-N_Hydrolase_sf"/>
</dbReference>
<dbReference type="HAMAP" id="MF_01148">
    <property type="entry name" value="Lnt"/>
    <property type="match status" value="1"/>
</dbReference>
<sequence length="537" mass="56608">MPARRASLPCGGAAGNAPGVLPARLLRRIAALPPRRALLLAFGLGLLAALALPPVHAVPALLVSVPGLLALVGTAPSARRAALLGLFWGWGHFAGGLYWITHAILTEVERFWWLVPIAVPALSFPLGLFVALPAALAWRAAPGWPRLLVFAGAFILAEMLRGVVLTGFPWNLIGTVWAFAAVPIQGAAWVGVHGLGLATLLLAGLPAAGAGWRPLAGGAAAAAALFGLLGAARLAFVTPPADQPWRVVLVQGNIAQDLKWRPETRLPIFRRYLDLTESAIARLLPDLAPGERIAVIWPETASPFRLAEDAEARRLIAARLPPDAVLLAGTLRVEWAPDGRPLRVFNSLLAVDAEGRVTGGYDKAHLVPFGEYMPLRGLLPVRLAPTAMDISPGPGLVAIAPSGLPPLGALICYEVIFPGAVTPAPRPAWLVNVTNDAWFGFSAGPYQHLAAARLRAVEEGLPVARAAQTGISALFDPYGRPRTWLGLGETGAITARLPAPRAETVFARLGLAVPAALALGTWLAGWWLGRVRGRRES</sequence>
<dbReference type="InterPro" id="IPR003010">
    <property type="entry name" value="C-N_Hydrolase"/>
</dbReference>
<dbReference type="InterPro" id="IPR004563">
    <property type="entry name" value="Apolipo_AcylTrfase"/>
</dbReference>
<protein>
    <recommendedName>
        <fullName evidence="9">Apolipoprotein N-acyltransferase</fullName>
        <shortName evidence="9">ALP N-acyltransferase</shortName>
        <ecNumber evidence="9">2.3.1.269</ecNumber>
    </recommendedName>
</protein>
<evidence type="ECO:0000256" key="9">
    <source>
        <dbReference type="HAMAP-Rule" id="MF_01148"/>
    </source>
</evidence>
<feature type="transmembrane region" description="Helical" evidence="9">
    <location>
        <begin position="505"/>
        <end position="528"/>
    </location>
</feature>
<evidence type="ECO:0000256" key="5">
    <source>
        <dbReference type="ARBA" id="ARBA00022692"/>
    </source>
</evidence>
<evidence type="ECO:0000256" key="2">
    <source>
        <dbReference type="ARBA" id="ARBA00010065"/>
    </source>
</evidence>
<comment type="pathway">
    <text evidence="9">Protein modification; lipoprotein biosynthesis (N-acyl transfer).</text>
</comment>
<comment type="similarity">
    <text evidence="2 9">Belongs to the CN hydrolase family. Apolipoprotein N-acyltransferase subfamily.</text>
</comment>
<dbReference type="EMBL" id="JAHZUY010000047">
    <property type="protein sequence ID" value="MBW8270645.1"/>
    <property type="molecule type" value="Genomic_DNA"/>
</dbReference>
<organism evidence="11 12">
    <name type="scientific">Caldovatus aquaticus</name>
    <dbReference type="NCBI Taxonomy" id="2865671"/>
    <lineage>
        <taxon>Bacteria</taxon>
        <taxon>Pseudomonadati</taxon>
        <taxon>Pseudomonadota</taxon>
        <taxon>Alphaproteobacteria</taxon>
        <taxon>Acetobacterales</taxon>
        <taxon>Roseomonadaceae</taxon>
        <taxon>Caldovatus</taxon>
    </lineage>
</organism>
<keyword evidence="12" id="KW-1185">Reference proteome</keyword>
<keyword evidence="4 9" id="KW-0808">Transferase</keyword>
<evidence type="ECO:0000313" key="11">
    <source>
        <dbReference type="EMBL" id="MBW8270645.1"/>
    </source>
</evidence>
<dbReference type="NCBIfam" id="TIGR00546">
    <property type="entry name" value="lnt"/>
    <property type="match status" value="1"/>
</dbReference>
<dbReference type="InterPro" id="IPR045378">
    <property type="entry name" value="LNT_N"/>
</dbReference>
<keyword evidence="5 9" id="KW-0812">Transmembrane</keyword>
<dbReference type="Pfam" id="PF20154">
    <property type="entry name" value="LNT_N"/>
    <property type="match status" value="1"/>
</dbReference>
<keyword evidence="7 9" id="KW-0472">Membrane</keyword>
<name>A0ABS7F4U5_9PROT</name>
<dbReference type="Gene3D" id="3.60.110.10">
    <property type="entry name" value="Carbon-nitrogen hydrolase"/>
    <property type="match status" value="1"/>
</dbReference>
<dbReference type="EC" id="2.3.1.269" evidence="9"/>
<keyword evidence="8 9" id="KW-0012">Acyltransferase</keyword>
<proteinExistence type="inferred from homology"/>
<dbReference type="PANTHER" id="PTHR38686">
    <property type="entry name" value="APOLIPOPROTEIN N-ACYLTRANSFERASE"/>
    <property type="match status" value="1"/>
</dbReference>
<comment type="caution">
    <text evidence="11">The sequence shown here is derived from an EMBL/GenBank/DDBJ whole genome shotgun (WGS) entry which is preliminary data.</text>
</comment>
<evidence type="ECO:0000256" key="6">
    <source>
        <dbReference type="ARBA" id="ARBA00022989"/>
    </source>
</evidence>
<feature type="transmembrane region" description="Helical" evidence="9">
    <location>
        <begin position="111"/>
        <end position="135"/>
    </location>
</feature>
<gene>
    <name evidence="9 11" type="primary">lnt</name>
    <name evidence="11" type="ORF">K1J50_14265</name>
</gene>
<dbReference type="CDD" id="cd07571">
    <property type="entry name" value="ALP_N-acyl_transferase"/>
    <property type="match status" value="1"/>
</dbReference>
<reference evidence="11 12" key="1">
    <citation type="submission" date="2021-08" db="EMBL/GenBank/DDBJ databases">
        <title>Caldovatus sediminis gen. nov., sp. nov., a moderately thermophilic bacterium isolated from a hot spring.</title>
        <authorList>
            <person name="Hu C.-J."/>
            <person name="Li W.-J."/>
            <person name="Xian W.-D."/>
        </authorList>
    </citation>
    <scope>NUCLEOTIDE SEQUENCE [LARGE SCALE GENOMIC DNA]</scope>
    <source>
        <strain evidence="11 12">SYSU G05006</strain>
    </source>
</reference>
<dbReference type="Pfam" id="PF00795">
    <property type="entry name" value="CN_hydrolase"/>
    <property type="match status" value="1"/>
</dbReference>
<keyword evidence="6 9" id="KW-1133">Transmembrane helix</keyword>
<evidence type="ECO:0000259" key="10">
    <source>
        <dbReference type="PROSITE" id="PS50263"/>
    </source>
</evidence>
<feature type="transmembrane region" description="Helical" evidence="9">
    <location>
        <begin position="82"/>
        <end position="105"/>
    </location>
</feature>
<feature type="transmembrane region" description="Helical" evidence="9">
    <location>
        <begin position="147"/>
        <end position="170"/>
    </location>
</feature>